<dbReference type="Pfam" id="PF00400">
    <property type="entry name" value="WD40"/>
    <property type="match status" value="3"/>
</dbReference>
<keyword evidence="9" id="KW-0648">Protein biosynthesis</keyword>
<keyword evidence="10" id="KW-1185">Reference proteome</keyword>
<dbReference type="InterPro" id="IPR036322">
    <property type="entry name" value="WD40_repeat_dom_sf"/>
</dbReference>
<dbReference type="PROSITE" id="PS50082">
    <property type="entry name" value="WD_REPEATS_2"/>
    <property type="match status" value="3"/>
</dbReference>
<gene>
    <name evidence="9" type="ORF">FCC1311_060781</name>
</gene>
<keyword evidence="4" id="KW-0508">mRNA splicing</keyword>
<feature type="repeat" description="WD" evidence="7">
    <location>
        <begin position="89"/>
        <end position="130"/>
    </location>
</feature>
<evidence type="ECO:0000313" key="9">
    <source>
        <dbReference type="EMBL" id="GBG32640.1"/>
    </source>
</evidence>
<comment type="caution">
    <text evidence="9">The sequence shown here is derived from an EMBL/GenBank/DDBJ whole genome shotgun (WGS) entry which is preliminary data.</text>
</comment>
<dbReference type="SUPFAM" id="SSF50978">
    <property type="entry name" value="WD40 repeat-like"/>
    <property type="match status" value="1"/>
</dbReference>
<sequence>MARKTPAEGAAAEGAEDTREAEGAGQPEAGGDAGIMETKFPIVCPGHLRPVVDVRFSTKAEDGVFLVSGCHDKSPMLRWADNGDWIGTFEGHKGAVWSAAFNSDATRVATGGGDFSARLWDAVNGDLIHQFDHKHVVKTVEFSPDDERLLTGGSEKKLRVFNLKAEGMPCEVEINAPAPIRKASWLLENGSGAATNKIILGCDDGAVQVWDTKKDASAGPEREWKAPGGRVKDLEVCASQGTITIAAGKQVSFYDLKSLELRKTVDLTIDVEGASLHPITGKHFVAGGSDLWVHFYDVETGKELTAFKGHHGPVFCLRYRPDGEVVASGSEDGTIRLWKYEADENKAAEE</sequence>
<dbReference type="SMART" id="SM00320">
    <property type="entry name" value="WD40"/>
    <property type="match status" value="7"/>
</dbReference>
<evidence type="ECO:0000256" key="2">
    <source>
        <dbReference type="ARBA" id="ARBA00022664"/>
    </source>
</evidence>
<evidence type="ECO:0000256" key="3">
    <source>
        <dbReference type="ARBA" id="ARBA00022737"/>
    </source>
</evidence>
<dbReference type="PANTHER" id="PTHR19877">
    <property type="entry name" value="EUKARYOTIC TRANSLATION INITIATION FACTOR 3 SUBUNIT I"/>
    <property type="match status" value="1"/>
</dbReference>
<dbReference type="GO" id="GO:0003723">
    <property type="term" value="F:RNA binding"/>
    <property type="evidence" value="ECO:0007669"/>
    <property type="project" value="TreeGrafter"/>
</dbReference>
<keyword evidence="3" id="KW-0677">Repeat</keyword>
<comment type="similarity">
    <text evidence="5">Belongs to the WD repeat STRAP family.</text>
</comment>
<protein>
    <recommendedName>
        <fullName evidence="6">Serine-threonine kinase receptor-associated protein</fullName>
    </recommendedName>
</protein>
<evidence type="ECO:0000256" key="7">
    <source>
        <dbReference type="PROSITE-ProRule" id="PRU00221"/>
    </source>
</evidence>
<dbReference type="InterPro" id="IPR020472">
    <property type="entry name" value="WD40_PAC1"/>
</dbReference>
<feature type="repeat" description="WD" evidence="7">
    <location>
        <begin position="307"/>
        <end position="348"/>
    </location>
</feature>
<dbReference type="GO" id="GO:0032797">
    <property type="term" value="C:SMN complex"/>
    <property type="evidence" value="ECO:0007669"/>
    <property type="project" value="TreeGrafter"/>
</dbReference>
<dbReference type="PANTHER" id="PTHR19877:SF13">
    <property type="entry name" value="SERINE-THREONINE KINASE RECEPTOR-ASSOCIATED PROTEIN"/>
    <property type="match status" value="1"/>
</dbReference>
<keyword evidence="1 7" id="KW-0853">WD repeat</keyword>
<accession>A0A2R5GP32</accession>
<dbReference type="InParanoid" id="A0A2R5GP32"/>
<proteinExistence type="inferred from homology"/>
<dbReference type="PROSITE" id="PS50294">
    <property type="entry name" value="WD_REPEATS_REGION"/>
    <property type="match status" value="2"/>
</dbReference>
<feature type="repeat" description="WD" evidence="7">
    <location>
        <begin position="130"/>
        <end position="164"/>
    </location>
</feature>
<dbReference type="AlphaFoldDB" id="A0A2R5GP32"/>
<evidence type="ECO:0000256" key="6">
    <source>
        <dbReference type="ARBA" id="ARBA00040390"/>
    </source>
</evidence>
<dbReference type="EMBL" id="BEYU01000126">
    <property type="protein sequence ID" value="GBG32640.1"/>
    <property type="molecule type" value="Genomic_DNA"/>
</dbReference>
<dbReference type="Proteomes" id="UP000241890">
    <property type="component" value="Unassembled WGS sequence"/>
</dbReference>
<dbReference type="InterPro" id="IPR015943">
    <property type="entry name" value="WD40/YVTN_repeat-like_dom_sf"/>
</dbReference>
<evidence type="ECO:0000313" key="10">
    <source>
        <dbReference type="Proteomes" id="UP000241890"/>
    </source>
</evidence>
<name>A0A2R5GP32_9STRA</name>
<dbReference type="OrthoDB" id="200206at2759"/>
<evidence type="ECO:0000256" key="5">
    <source>
        <dbReference type="ARBA" id="ARBA00038394"/>
    </source>
</evidence>
<dbReference type="GO" id="GO:0003743">
    <property type="term" value="F:translation initiation factor activity"/>
    <property type="evidence" value="ECO:0007669"/>
    <property type="project" value="UniProtKB-KW"/>
</dbReference>
<evidence type="ECO:0000256" key="8">
    <source>
        <dbReference type="SAM" id="MobiDB-lite"/>
    </source>
</evidence>
<dbReference type="InterPro" id="IPR001680">
    <property type="entry name" value="WD40_rpt"/>
</dbReference>
<dbReference type="PRINTS" id="PR00320">
    <property type="entry name" value="GPROTEINBRPT"/>
</dbReference>
<dbReference type="GO" id="GO:0000387">
    <property type="term" value="P:spliceosomal snRNP assembly"/>
    <property type="evidence" value="ECO:0007669"/>
    <property type="project" value="TreeGrafter"/>
</dbReference>
<organism evidence="9 10">
    <name type="scientific">Hondaea fermentalgiana</name>
    <dbReference type="NCBI Taxonomy" id="2315210"/>
    <lineage>
        <taxon>Eukaryota</taxon>
        <taxon>Sar</taxon>
        <taxon>Stramenopiles</taxon>
        <taxon>Bigyra</taxon>
        <taxon>Labyrinthulomycetes</taxon>
        <taxon>Thraustochytrida</taxon>
        <taxon>Thraustochytriidae</taxon>
        <taxon>Hondaea</taxon>
    </lineage>
</organism>
<reference evidence="9 10" key="1">
    <citation type="submission" date="2017-12" db="EMBL/GenBank/DDBJ databases">
        <title>Sequencing, de novo assembly and annotation of complete genome of a new Thraustochytrid species, strain FCC1311.</title>
        <authorList>
            <person name="Sedici K."/>
            <person name="Godart F."/>
            <person name="Aiese Cigliano R."/>
            <person name="Sanseverino W."/>
            <person name="Barakat M."/>
            <person name="Ortet P."/>
            <person name="Marechal E."/>
            <person name="Cagnac O."/>
            <person name="Amato A."/>
        </authorList>
    </citation>
    <scope>NUCLEOTIDE SEQUENCE [LARGE SCALE GENOMIC DNA]</scope>
</reference>
<dbReference type="Gene3D" id="2.130.10.10">
    <property type="entry name" value="YVTN repeat-like/Quinoprotein amine dehydrogenase"/>
    <property type="match status" value="1"/>
</dbReference>
<feature type="region of interest" description="Disordered" evidence="8">
    <location>
        <begin position="1"/>
        <end position="34"/>
    </location>
</feature>
<keyword evidence="9" id="KW-0396">Initiation factor</keyword>
<evidence type="ECO:0000256" key="1">
    <source>
        <dbReference type="ARBA" id="ARBA00022574"/>
    </source>
</evidence>
<keyword evidence="2" id="KW-0507">mRNA processing</keyword>
<evidence type="ECO:0000256" key="4">
    <source>
        <dbReference type="ARBA" id="ARBA00023187"/>
    </source>
</evidence>